<protein>
    <recommendedName>
        <fullName evidence="1">Fibronectin type III-like domain-containing protein</fullName>
    </recommendedName>
</protein>
<dbReference type="AlphaFoldDB" id="N1PD51"/>
<dbReference type="InterPro" id="IPR013783">
    <property type="entry name" value="Ig-like_fold"/>
</dbReference>
<name>N1PD51_DOTSN</name>
<accession>N1PD51</accession>
<evidence type="ECO:0000313" key="3">
    <source>
        <dbReference type="Proteomes" id="UP000016933"/>
    </source>
</evidence>
<evidence type="ECO:0000259" key="1">
    <source>
        <dbReference type="SMART" id="SM01217"/>
    </source>
</evidence>
<proteinExistence type="predicted"/>
<organism evidence="2 3">
    <name type="scientific">Dothistroma septosporum (strain NZE10 / CBS 128990)</name>
    <name type="common">Red band needle blight fungus</name>
    <name type="synonym">Mycosphaerella pini</name>
    <dbReference type="NCBI Taxonomy" id="675120"/>
    <lineage>
        <taxon>Eukaryota</taxon>
        <taxon>Fungi</taxon>
        <taxon>Dikarya</taxon>
        <taxon>Ascomycota</taxon>
        <taxon>Pezizomycotina</taxon>
        <taxon>Dothideomycetes</taxon>
        <taxon>Dothideomycetidae</taxon>
        <taxon>Mycosphaerellales</taxon>
        <taxon>Mycosphaerellaceae</taxon>
        <taxon>Dothistroma</taxon>
    </lineage>
</organism>
<dbReference type="Gene3D" id="2.60.40.10">
    <property type="entry name" value="Immunoglobulins"/>
    <property type="match status" value="1"/>
</dbReference>
<sequence length="124" mass="13871">MPSNSTSTFGAESPVTFTVMVTNNGSVTESYVPQVYPLQRVSHISQPVKQLVAFMRVYLDLGESRVFSMKPEVERYLKILNRRYEWEVEKGEYTITLLANGGIVTDTGVNVTMRCGLGELASTR</sequence>
<evidence type="ECO:0000313" key="2">
    <source>
        <dbReference type="EMBL" id="EME40252.1"/>
    </source>
</evidence>
<dbReference type="STRING" id="675120.N1PD51"/>
<feature type="domain" description="Fibronectin type III-like" evidence="1">
    <location>
        <begin position="31"/>
        <end position="101"/>
    </location>
</feature>
<gene>
    <name evidence="2" type="ORF">DOTSEDRAFT_74901</name>
</gene>
<keyword evidence="3" id="KW-1185">Reference proteome</keyword>
<dbReference type="HOGENOM" id="CLU_2003855_0_0_1"/>
<dbReference type="EMBL" id="KB446544">
    <property type="protein sequence ID" value="EME40252.1"/>
    <property type="molecule type" value="Genomic_DNA"/>
</dbReference>
<dbReference type="Pfam" id="PF14310">
    <property type="entry name" value="Fn3-like"/>
    <property type="match status" value="1"/>
</dbReference>
<dbReference type="OrthoDB" id="2123594at2759"/>
<reference evidence="3" key="1">
    <citation type="journal article" date="2012" name="PLoS Genet.">
        <title>The genomes of the fungal plant pathogens Cladosporium fulvum and Dothistroma septosporum reveal adaptation to different hosts and lifestyles but also signatures of common ancestry.</title>
        <authorList>
            <person name="de Wit P.J.G.M."/>
            <person name="van der Burgt A."/>
            <person name="Oekmen B."/>
            <person name="Stergiopoulos I."/>
            <person name="Abd-Elsalam K.A."/>
            <person name="Aerts A.L."/>
            <person name="Bahkali A.H."/>
            <person name="Beenen H.G."/>
            <person name="Chettri P."/>
            <person name="Cox M.P."/>
            <person name="Datema E."/>
            <person name="de Vries R.P."/>
            <person name="Dhillon B."/>
            <person name="Ganley A.R."/>
            <person name="Griffiths S.A."/>
            <person name="Guo Y."/>
            <person name="Hamelin R.C."/>
            <person name="Henrissat B."/>
            <person name="Kabir M.S."/>
            <person name="Jashni M.K."/>
            <person name="Kema G."/>
            <person name="Klaubauf S."/>
            <person name="Lapidus A."/>
            <person name="Levasseur A."/>
            <person name="Lindquist E."/>
            <person name="Mehrabi R."/>
            <person name="Ohm R.A."/>
            <person name="Owen T.J."/>
            <person name="Salamov A."/>
            <person name="Schwelm A."/>
            <person name="Schijlen E."/>
            <person name="Sun H."/>
            <person name="van den Burg H.A."/>
            <person name="van Ham R.C.H.J."/>
            <person name="Zhang S."/>
            <person name="Goodwin S.B."/>
            <person name="Grigoriev I.V."/>
            <person name="Collemare J."/>
            <person name="Bradshaw R.E."/>
        </authorList>
    </citation>
    <scope>NUCLEOTIDE SEQUENCE [LARGE SCALE GENOMIC DNA]</scope>
    <source>
        <strain evidence="3">NZE10 / CBS 128990</strain>
    </source>
</reference>
<dbReference type="SMART" id="SM01217">
    <property type="entry name" value="Fn3_like"/>
    <property type="match status" value="1"/>
</dbReference>
<dbReference type="eggNOG" id="ENOG502RVG0">
    <property type="taxonomic scope" value="Eukaryota"/>
</dbReference>
<reference evidence="2 3" key="2">
    <citation type="journal article" date="2012" name="PLoS Pathog.">
        <title>Diverse lifestyles and strategies of plant pathogenesis encoded in the genomes of eighteen Dothideomycetes fungi.</title>
        <authorList>
            <person name="Ohm R.A."/>
            <person name="Feau N."/>
            <person name="Henrissat B."/>
            <person name="Schoch C.L."/>
            <person name="Horwitz B.A."/>
            <person name="Barry K.W."/>
            <person name="Condon B.J."/>
            <person name="Copeland A.C."/>
            <person name="Dhillon B."/>
            <person name="Glaser F."/>
            <person name="Hesse C.N."/>
            <person name="Kosti I."/>
            <person name="LaButti K."/>
            <person name="Lindquist E.A."/>
            <person name="Lucas S."/>
            <person name="Salamov A.A."/>
            <person name="Bradshaw R.E."/>
            <person name="Ciuffetti L."/>
            <person name="Hamelin R.C."/>
            <person name="Kema G.H.J."/>
            <person name="Lawrence C."/>
            <person name="Scott J.A."/>
            <person name="Spatafora J.W."/>
            <person name="Turgeon B.G."/>
            <person name="de Wit P.J.G.M."/>
            <person name="Zhong S."/>
            <person name="Goodwin S.B."/>
            <person name="Grigoriev I.V."/>
        </authorList>
    </citation>
    <scope>NUCLEOTIDE SEQUENCE [LARGE SCALE GENOMIC DNA]</scope>
    <source>
        <strain evidence="3">NZE10 / CBS 128990</strain>
    </source>
</reference>
<dbReference type="InterPro" id="IPR026891">
    <property type="entry name" value="Fn3-like"/>
</dbReference>
<dbReference type="Proteomes" id="UP000016933">
    <property type="component" value="Unassembled WGS sequence"/>
</dbReference>